<keyword evidence="2" id="KW-1185">Reference proteome</keyword>
<protein>
    <submittedName>
        <fullName evidence="1">PF07600 family protein</fullName>
    </submittedName>
</protein>
<dbReference type="STRING" id="100053.GCA_002009845_03475"/>
<sequence>MQKRRTALDMDILLLSSQKKILSALNEGEIGSDSLLIPMCYWNQLNELQKKALSKKLPFLLKRYAKYIASSDRLHWKAGKIKYNRGVGDLKKMTIHVNTGVWAILGALAAAHGVSRCFLFNYLLWLEDSGIGDSIVDTMNRGVPQFHGTYKMSWTLNLQKNQISRALFFKPNPITSKHSFSLPKPDL</sequence>
<organism evidence="1 2">
    <name type="scientific">Leptospira alexanderi serovar Manhao 3 str. L 60</name>
    <dbReference type="NCBI Taxonomy" id="1049759"/>
    <lineage>
        <taxon>Bacteria</taxon>
        <taxon>Pseudomonadati</taxon>
        <taxon>Spirochaetota</taxon>
        <taxon>Spirochaetia</taxon>
        <taxon>Leptospirales</taxon>
        <taxon>Leptospiraceae</taxon>
        <taxon>Leptospira</taxon>
    </lineage>
</organism>
<dbReference type="InterPro" id="IPR011458">
    <property type="entry name" value="DUF1564"/>
</dbReference>
<dbReference type="AlphaFoldDB" id="V6HYD2"/>
<gene>
    <name evidence="1" type="ORF">LEP1GSC062_3405</name>
</gene>
<dbReference type="Pfam" id="PF07600">
    <property type="entry name" value="DUF1564"/>
    <property type="match status" value="1"/>
</dbReference>
<dbReference type="Proteomes" id="UP000018747">
    <property type="component" value="Unassembled WGS sequence"/>
</dbReference>
<proteinExistence type="predicted"/>
<evidence type="ECO:0000313" key="2">
    <source>
        <dbReference type="Proteomes" id="UP000018747"/>
    </source>
</evidence>
<reference evidence="1" key="1">
    <citation type="submission" date="2013-05" db="EMBL/GenBank/DDBJ databases">
        <authorList>
            <person name="Harkins D.M."/>
            <person name="Durkin A.S."/>
            <person name="Brinkac L.M."/>
            <person name="Haft D.H."/>
            <person name="Selengut J.D."/>
            <person name="Sanka R."/>
            <person name="DePew J."/>
            <person name="Purushe J."/>
            <person name="Hartskeerl R.A."/>
            <person name="Ahmed A."/>
            <person name="van der Linden H."/>
            <person name="Goris M.G.A."/>
            <person name="Vinetz J.M."/>
            <person name="Sutton G.G."/>
            <person name="Nierman W.C."/>
            <person name="Fouts D.E."/>
        </authorList>
    </citation>
    <scope>NUCLEOTIDE SEQUENCE [LARGE SCALE GENOMIC DNA]</scope>
    <source>
        <strain evidence="1">L 60</strain>
    </source>
</reference>
<name>V6HYD2_9LEPT</name>
<accession>V6HYD2</accession>
<evidence type="ECO:0000313" key="1">
    <source>
        <dbReference type="EMBL" id="EQA62521.1"/>
    </source>
</evidence>
<dbReference type="EMBL" id="AHMT02000030">
    <property type="protein sequence ID" value="EQA62521.1"/>
    <property type="molecule type" value="Genomic_DNA"/>
</dbReference>
<comment type="caution">
    <text evidence="1">The sequence shown here is derived from an EMBL/GenBank/DDBJ whole genome shotgun (WGS) entry which is preliminary data.</text>
</comment>